<dbReference type="EMBL" id="KU998233">
    <property type="protein sequence ID" value="ANA85283.1"/>
    <property type="molecule type" value="Genomic_DNA"/>
</dbReference>
<dbReference type="OrthoDB" id="29035at10239"/>
<reference evidence="2" key="1">
    <citation type="submission" date="2016-03" db="EMBL/GenBank/DDBJ databases">
        <authorList>
            <person name="Ploux O."/>
        </authorList>
    </citation>
    <scope>NUCLEOTIDE SEQUENCE [LARGE SCALE GENOMIC DNA]</scope>
</reference>
<gene>
    <name evidence="1" type="primary">80</name>
    <name evidence="1" type="ORF">PBI_BRITBRAT_80</name>
</gene>
<name>A0A166Y0N6_9CAUD</name>
<dbReference type="GeneID" id="28802920"/>
<dbReference type="RefSeq" id="YP_009276607.1">
    <property type="nucleotide sequence ID" value="NC_030942.1"/>
</dbReference>
<sequence length="88" mass="10298">MTDLLQVVEFGNQMGDQPIVWDGDTHQYLVPASNRRRILDREHANDITPGADGWLTFGRDLEPLNGLTFRHWTRIRWDSMPHLETQEL</sequence>
<dbReference type="KEGG" id="vg:28802920"/>
<proteinExistence type="predicted"/>
<accession>A0A166Y0N6</accession>
<organism evidence="1 2">
    <name type="scientific">Gordonia phage BritBrat</name>
    <dbReference type="NCBI Taxonomy" id="1838064"/>
    <lineage>
        <taxon>Viruses</taxon>
        <taxon>Duplodnaviria</taxon>
        <taxon>Heunggongvirae</taxon>
        <taxon>Uroviricota</taxon>
        <taxon>Caudoviricetes</taxon>
        <taxon>Britbratvirus</taxon>
        <taxon>Britbratvirus britbrat</taxon>
    </lineage>
</organism>
<evidence type="ECO:0000313" key="2">
    <source>
        <dbReference type="Proteomes" id="UP000202279"/>
    </source>
</evidence>
<evidence type="ECO:0000313" key="1">
    <source>
        <dbReference type="EMBL" id="ANA85283.1"/>
    </source>
</evidence>
<keyword evidence="2" id="KW-1185">Reference proteome</keyword>
<protein>
    <submittedName>
        <fullName evidence="1">Uncharacterized protein</fullName>
    </submittedName>
</protein>
<dbReference type="Proteomes" id="UP000202279">
    <property type="component" value="Segment"/>
</dbReference>